<dbReference type="PATRIC" id="fig|749927.5.peg.2145"/>
<dbReference type="Proteomes" id="UP000000328">
    <property type="component" value="Chromosome"/>
</dbReference>
<evidence type="ECO:0008006" key="4">
    <source>
        <dbReference type="Google" id="ProtNLM"/>
    </source>
</evidence>
<accession>A0A0H3D2X6</accession>
<keyword evidence="1" id="KW-1133">Transmembrane helix</keyword>
<feature type="transmembrane region" description="Helical" evidence="1">
    <location>
        <begin position="12"/>
        <end position="30"/>
    </location>
</feature>
<dbReference type="EMBL" id="CP002000">
    <property type="protein sequence ID" value="ADJ43886.1"/>
    <property type="molecule type" value="Genomic_DNA"/>
</dbReference>
<proteinExistence type="predicted"/>
<keyword evidence="1" id="KW-0472">Membrane</keyword>
<sequence>MEGTVSKNKKNWMIAVLLILVAAVGFSYTLSDPPMWWVGILAAVIGLALMVLMGWIAVRPGK</sequence>
<protein>
    <recommendedName>
        <fullName evidence="4">Integral membrane protein</fullName>
    </recommendedName>
</protein>
<evidence type="ECO:0000256" key="1">
    <source>
        <dbReference type="SAM" id="Phobius"/>
    </source>
</evidence>
<dbReference type="HOGENOM" id="CLU_2893982_0_0_11"/>
<organism evidence="2 3">
    <name type="scientific">Amycolatopsis mediterranei (strain U-32)</name>
    <dbReference type="NCBI Taxonomy" id="749927"/>
    <lineage>
        <taxon>Bacteria</taxon>
        <taxon>Bacillati</taxon>
        <taxon>Actinomycetota</taxon>
        <taxon>Actinomycetes</taxon>
        <taxon>Pseudonocardiales</taxon>
        <taxon>Pseudonocardiaceae</taxon>
        <taxon>Amycolatopsis</taxon>
    </lineage>
</organism>
<reference evidence="2 3" key="1">
    <citation type="journal article" date="2010" name="Cell Res.">
        <title>Complete genome sequence of the rifamycin SV-producing Amycolatopsis mediterranei U32 revealed its genetic characteristics in phylogeny and metabolism.</title>
        <authorList>
            <person name="Zhao W."/>
            <person name="Zhong Y."/>
            <person name="Yuan H."/>
            <person name="Wang J."/>
            <person name="Zheng H."/>
            <person name="Wang Y."/>
            <person name="Cen X."/>
            <person name="Xu F."/>
            <person name="Bai J."/>
            <person name="Han X."/>
            <person name="Lu G."/>
            <person name="Zhu Y."/>
            <person name="Shao Z."/>
            <person name="Yan H."/>
            <person name="Li C."/>
            <person name="Peng N."/>
            <person name="Zhang Z."/>
            <person name="Zhang Y."/>
            <person name="Lin W."/>
            <person name="Fan Y."/>
            <person name="Qin Z."/>
            <person name="Hu Y."/>
            <person name="Zhu B."/>
            <person name="Wang S."/>
            <person name="Ding X."/>
            <person name="Zhao G.P."/>
        </authorList>
    </citation>
    <scope>NUCLEOTIDE SEQUENCE [LARGE SCALE GENOMIC DNA]</scope>
    <source>
        <strain evidence="3">U-32</strain>
    </source>
</reference>
<evidence type="ECO:0000313" key="3">
    <source>
        <dbReference type="Proteomes" id="UP000000328"/>
    </source>
</evidence>
<dbReference type="AlphaFoldDB" id="A0A0H3D2X6"/>
<feature type="transmembrane region" description="Helical" evidence="1">
    <location>
        <begin position="36"/>
        <end position="58"/>
    </location>
</feature>
<dbReference type="KEGG" id="amd:AMED_2080"/>
<name>A0A0H3D2X6_AMYMU</name>
<gene>
    <name evidence="2" type="ordered locus">AMED_2080</name>
</gene>
<evidence type="ECO:0000313" key="2">
    <source>
        <dbReference type="EMBL" id="ADJ43886.1"/>
    </source>
</evidence>
<keyword evidence="1" id="KW-0812">Transmembrane</keyword>